<evidence type="ECO:0000313" key="3">
    <source>
        <dbReference type="Proteomes" id="UP001499895"/>
    </source>
</evidence>
<keyword evidence="3" id="KW-1185">Reference proteome</keyword>
<sequence length="187" mass="19891">MARHFAPPYPAGPAKGPAPGPGPGRAARAGAASRRRSLLPAMNDFVDEARSRVAHLLRMANTTDARVRARIIEYADTTPEPPVMSRAGIVTTGCPRCLRTAWRQQDAEGPVWVCASCGHVEGVTVKCPHCEVAMTPPPLGAPDRWQCPSCPRVAATGESPQDIEDRERARLAALAALDEAIALRGEG</sequence>
<protein>
    <submittedName>
        <fullName evidence="2">Uncharacterized protein</fullName>
    </submittedName>
</protein>
<gene>
    <name evidence="2" type="ORF">GCM10009544_55450</name>
</gene>
<evidence type="ECO:0000313" key="2">
    <source>
        <dbReference type="EMBL" id="GAA0487043.1"/>
    </source>
</evidence>
<dbReference type="EMBL" id="BAAAHB010000096">
    <property type="protein sequence ID" value="GAA0487043.1"/>
    <property type="molecule type" value="Genomic_DNA"/>
</dbReference>
<proteinExistence type="predicted"/>
<evidence type="ECO:0000256" key="1">
    <source>
        <dbReference type="SAM" id="MobiDB-lite"/>
    </source>
</evidence>
<comment type="caution">
    <text evidence="2">The sequence shown here is derived from an EMBL/GenBank/DDBJ whole genome shotgun (WGS) entry which is preliminary data.</text>
</comment>
<reference evidence="3" key="1">
    <citation type="journal article" date="2019" name="Int. J. Syst. Evol. Microbiol.">
        <title>The Global Catalogue of Microorganisms (GCM) 10K type strain sequencing project: providing services to taxonomists for standard genome sequencing and annotation.</title>
        <authorList>
            <consortium name="The Broad Institute Genomics Platform"/>
            <consortium name="The Broad Institute Genome Sequencing Center for Infectious Disease"/>
            <person name="Wu L."/>
            <person name="Ma J."/>
        </authorList>
    </citation>
    <scope>NUCLEOTIDE SEQUENCE [LARGE SCALE GENOMIC DNA]</scope>
    <source>
        <strain evidence="3">JCM 10649</strain>
    </source>
</reference>
<feature type="compositionally biased region" description="Pro residues" evidence="1">
    <location>
        <begin position="7"/>
        <end position="22"/>
    </location>
</feature>
<organism evidence="2 3">
    <name type="scientific">Streptomyces stramineus</name>
    <dbReference type="NCBI Taxonomy" id="173861"/>
    <lineage>
        <taxon>Bacteria</taxon>
        <taxon>Bacillati</taxon>
        <taxon>Actinomycetota</taxon>
        <taxon>Actinomycetes</taxon>
        <taxon>Kitasatosporales</taxon>
        <taxon>Streptomycetaceae</taxon>
        <taxon>Streptomyces</taxon>
    </lineage>
</organism>
<dbReference type="Proteomes" id="UP001499895">
    <property type="component" value="Unassembled WGS sequence"/>
</dbReference>
<accession>A0ABP3KWH5</accession>
<feature type="region of interest" description="Disordered" evidence="1">
    <location>
        <begin position="1"/>
        <end position="34"/>
    </location>
</feature>
<name>A0ABP3KWH5_9ACTN</name>